<sequence>MEPLITLPAIELNSSDRPPDLSQPLPGNREATPSSGAIPVTDLSNTSASLNVTGMAVDPSPEETAPPHQTPARPHPTPAP</sequence>
<evidence type="ECO:0000256" key="1">
    <source>
        <dbReference type="SAM" id="MobiDB-lite"/>
    </source>
</evidence>
<keyword evidence="3" id="KW-1185">Reference proteome</keyword>
<reference evidence="2 3" key="1">
    <citation type="submission" date="2024-04" db="EMBL/GenBank/DDBJ databases">
        <authorList>
            <person name="Fracassetti M."/>
        </authorList>
    </citation>
    <scope>NUCLEOTIDE SEQUENCE [LARGE SCALE GENOMIC DNA]</scope>
</reference>
<name>A0AAV2DN53_9ROSI</name>
<accession>A0AAV2DN53</accession>
<dbReference type="EMBL" id="OZ034816">
    <property type="protein sequence ID" value="CAL1374995.1"/>
    <property type="molecule type" value="Genomic_DNA"/>
</dbReference>
<feature type="region of interest" description="Disordered" evidence="1">
    <location>
        <begin position="1"/>
        <end position="80"/>
    </location>
</feature>
<evidence type="ECO:0000313" key="2">
    <source>
        <dbReference type="EMBL" id="CAL1374995.1"/>
    </source>
</evidence>
<dbReference type="Proteomes" id="UP001497516">
    <property type="component" value="Chromosome 3"/>
</dbReference>
<dbReference type="AlphaFoldDB" id="A0AAV2DN53"/>
<feature type="compositionally biased region" description="Polar residues" evidence="1">
    <location>
        <begin position="42"/>
        <end position="52"/>
    </location>
</feature>
<organism evidence="2 3">
    <name type="scientific">Linum trigynum</name>
    <dbReference type="NCBI Taxonomy" id="586398"/>
    <lineage>
        <taxon>Eukaryota</taxon>
        <taxon>Viridiplantae</taxon>
        <taxon>Streptophyta</taxon>
        <taxon>Embryophyta</taxon>
        <taxon>Tracheophyta</taxon>
        <taxon>Spermatophyta</taxon>
        <taxon>Magnoliopsida</taxon>
        <taxon>eudicotyledons</taxon>
        <taxon>Gunneridae</taxon>
        <taxon>Pentapetalae</taxon>
        <taxon>rosids</taxon>
        <taxon>fabids</taxon>
        <taxon>Malpighiales</taxon>
        <taxon>Linaceae</taxon>
        <taxon>Linum</taxon>
    </lineage>
</organism>
<proteinExistence type="predicted"/>
<evidence type="ECO:0000313" key="3">
    <source>
        <dbReference type="Proteomes" id="UP001497516"/>
    </source>
</evidence>
<protein>
    <submittedName>
        <fullName evidence="2">Uncharacterized protein</fullName>
    </submittedName>
</protein>
<gene>
    <name evidence="2" type="ORF">LTRI10_LOCUS16823</name>
</gene>